<proteinExistence type="predicted"/>
<keyword evidence="1" id="KW-0812">Transmembrane</keyword>
<gene>
    <name evidence="2" type="ORF">DESME_00585</name>
</gene>
<keyword evidence="1" id="KW-0472">Membrane</keyword>
<sequence>MEELLIEEEKNKIPKKKVSIRAIIGITILLIVGVIGFELFINHFISEADKNLNMDKYGEAKQYYQI</sequence>
<dbReference type="HOGENOM" id="CLU_2824083_0_0_9"/>
<accession>W0EBW3</accession>
<dbReference type="KEGG" id="dmt:DESME_00585"/>
<reference evidence="2 3" key="1">
    <citation type="submission" date="2013-12" db="EMBL/GenBank/DDBJ databases">
        <authorList>
            <consortium name="DOE Joint Genome Institute"/>
            <person name="Smidt H."/>
            <person name="Huntemann M."/>
            <person name="Han J."/>
            <person name="Chen A."/>
            <person name="Kyrpides N."/>
            <person name="Mavromatis K."/>
            <person name="Markowitz V."/>
            <person name="Palaniappan K."/>
            <person name="Ivanova N."/>
            <person name="Schaumberg A."/>
            <person name="Pati A."/>
            <person name="Liolios K."/>
            <person name="Nordberg H.P."/>
            <person name="Cantor M.N."/>
            <person name="Hua S.X."/>
            <person name="Woyke T."/>
        </authorList>
    </citation>
    <scope>NUCLEOTIDE SEQUENCE [LARGE SCALE GENOMIC DNA]</scope>
    <source>
        <strain evidence="3">DSM 15288</strain>
    </source>
</reference>
<keyword evidence="3" id="KW-1185">Reference proteome</keyword>
<organism evidence="2 3">
    <name type="scientific">Desulfitobacterium metallireducens DSM 15288</name>
    <dbReference type="NCBI Taxonomy" id="871968"/>
    <lineage>
        <taxon>Bacteria</taxon>
        <taxon>Bacillati</taxon>
        <taxon>Bacillota</taxon>
        <taxon>Clostridia</taxon>
        <taxon>Eubacteriales</taxon>
        <taxon>Desulfitobacteriaceae</taxon>
        <taxon>Desulfitobacterium</taxon>
    </lineage>
</organism>
<evidence type="ECO:0000313" key="3">
    <source>
        <dbReference type="Proteomes" id="UP000010847"/>
    </source>
</evidence>
<dbReference type="STRING" id="871968.DESME_00585"/>
<dbReference type="RefSeq" id="WP_006718914.1">
    <property type="nucleotide sequence ID" value="NZ_CP007032.1"/>
</dbReference>
<evidence type="ECO:0000256" key="1">
    <source>
        <dbReference type="SAM" id="Phobius"/>
    </source>
</evidence>
<protein>
    <submittedName>
        <fullName evidence="2">Uncharacterized protein</fullName>
    </submittedName>
</protein>
<dbReference type="AlphaFoldDB" id="W0EBW3"/>
<evidence type="ECO:0000313" key="2">
    <source>
        <dbReference type="EMBL" id="AHF08360.1"/>
    </source>
</evidence>
<dbReference type="Proteomes" id="UP000010847">
    <property type="component" value="Chromosome"/>
</dbReference>
<name>W0EBW3_9FIRM</name>
<keyword evidence="1" id="KW-1133">Transmembrane helix</keyword>
<dbReference type="EMBL" id="CP007032">
    <property type="protein sequence ID" value="AHF08360.1"/>
    <property type="molecule type" value="Genomic_DNA"/>
</dbReference>
<feature type="transmembrane region" description="Helical" evidence="1">
    <location>
        <begin position="20"/>
        <end position="45"/>
    </location>
</feature>